<evidence type="ECO:0000256" key="1">
    <source>
        <dbReference type="SAM" id="MobiDB-lite"/>
    </source>
</evidence>
<gene>
    <name evidence="2" type="ORF">HMJ29_09830</name>
</gene>
<protein>
    <submittedName>
        <fullName evidence="2">Uncharacterized protein</fullName>
    </submittedName>
</protein>
<dbReference type="KEGG" id="hts:HMJ29_09830"/>
<dbReference type="EMBL" id="CP053538">
    <property type="protein sequence ID" value="QJX47219.1"/>
    <property type="molecule type" value="Genomic_DNA"/>
</dbReference>
<evidence type="ECO:0000313" key="3">
    <source>
        <dbReference type="Proteomes" id="UP000501623"/>
    </source>
</evidence>
<name>A0A6M6BGR6_9BACT</name>
<feature type="compositionally biased region" description="Polar residues" evidence="1">
    <location>
        <begin position="74"/>
        <end position="91"/>
    </location>
</feature>
<dbReference type="Proteomes" id="UP000501623">
    <property type="component" value="Chromosome"/>
</dbReference>
<dbReference type="RefSeq" id="WP_171591315.1">
    <property type="nucleotide sequence ID" value="NZ_CP053538.1"/>
</dbReference>
<accession>A0A6M6BGR6</accession>
<dbReference type="AlphaFoldDB" id="A0A6M6BGR6"/>
<organism evidence="2 3">
    <name type="scientific">Hymenobacter taeanensis</name>
    <dbReference type="NCBI Taxonomy" id="2735321"/>
    <lineage>
        <taxon>Bacteria</taxon>
        <taxon>Pseudomonadati</taxon>
        <taxon>Bacteroidota</taxon>
        <taxon>Cytophagia</taxon>
        <taxon>Cytophagales</taxon>
        <taxon>Hymenobacteraceae</taxon>
        <taxon>Hymenobacter</taxon>
    </lineage>
</organism>
<sequence>MSKHKKDSSDSLQQHDTSMGPDALKHAPGSAAPGNHSTSGGTHTQNPNQNQITVSGNPIKNNTPGGNINEVRSARTNKPRSNPNPSQQSQK</sequence>
<evidence type="ECO:0000313" key="2">
    <source>
        <dbReference type="EMBL" id="QJX47219.1"/>
    </source>
</evidence>
<reference evidence="2 3" key="1">
    <citation type="submission" date="2020-05" db="EMBL/GenBank/DDBJ databases">
        <title>Complete genome sequence of Hymenobacter sp. TS19 in Coasted Sand Dune.</title>
        <authorList>
            <person name="Lee J.-H."/>
            <person name="Jung J.-H."/>
            <person name="Jeong S."/>
            <person name="Zhao L."/>
            <person name="Kim M.-K."/>
            <person name="Seo H.-S."/>
            <person name="Lim S."/>
        </authorList>
    </citation>
    <scope>NUCLEOTIDE SEQUENCE [LARGE SCALE GENOMIC DNA]</scope>
    <source>
        <strain evidence="2 3">TS19</strain>
    </source>
</reference>
<proteinExistence type="predicted"/>
<feature type="region of interest" description="Disordered" evidence="1">
    <location>
        <begin position="1"/>
        <end position="91"/>
    </location>
</feature>
<feature type="compositionally biased region" description="Polar residues" evidence="1">
    <location>
        <begin position="35"/>
        <end position="66"/>
    </location>
</feature>
<keyword evidence="3" id="KW-1185">Reference proteome</keyword>